<feature type="domain" description="RNase III" evidence="5">
    <location>
        <begin position="9"/>
        <end position="143"/>
    </location>
</feature>
<dbReference type="GO" id="GO:0019843">
    <property type="term" value="F:rRNA binding"/>
    <property type="evidence" value="ECO:0007669"/>
    <property type="project" value="UniProtKB-UniRule"/>
</dbReference>
<gene>
    <name evidence="4" type="primary">mrnC</name>
    <name evidence="6" type="ORF">FHS16_006252</name>
</gene>
<proteinExistence type="inferred from homology"/>
<evidence type="ECO:0000259" key="5">
    <source>
        <dbReference type="SMART" id="SM00535"/>
    </source>
</evidence>
<keyword evidence="4" id="KW-0690">Ribosome biogenesis</keyword>
<dbReference type="PANTHER" id="PTHR34276">
    <property type="entry name" value="MINI-RIBONUCLEASE 3"/>
    <property type="match status" value="1"/>
</dbReference>
<dbReference type="GO" id="GO:0006364">
    <property type="term" value="P:rRNA processing"/>
    <property type="evidence" value="ECO:0007669"/>
    <property type="project" value="UniProtKB-UniRule"/>
</dbReference>
<keyword evidence="2 4" id="KW-0255">Endonuclease</keyword>
<dbReference type="PANTHER" id="PTHR34276:SF1">
    <property type="entry name" value="MINI-RIBONUCLEASE 3"/>
    <property type="match status" value="1"/>
</dbReference>
<sequence length="144" mass="16328">MSERIDANALLFHAPSKTPQLMNPVILAYMGDAVFELLVRQYLISLPNQKSHHIHREATKFVSAKGQKRVLDLWQPHLTEEEADIVRRGRNSKSGAPPKNADLADYRLATALESLVGYLYYEGRIERMHELFSIAIGKQQTVEG</sequence>
<evidence type="ECO:0000256" key="3">
    <source>
        <dbReference type="ARBA" id="ARBA00022801"/>
    </source>
</evidence>
<reference evidence="6 7" key="1">
    <citation type="submission" date="2020-08" db="EMBL/GenBank/DDBJ databases">
        <title>Genomic Encyclopedia of Type Strains, Phase III (KMG-III): the genomes of soil and plant-associated and newly described type strains.</title>
        <authorList>
            <person name="Whitman W."/>
        </authorList>
    </citation>
    <scope>NUCLEOTIDE SEQUENCE [LARGE SCALE GENOMIC DNA]</scope>
    <source>
        <strain evidence="6 7">CECT 8234</strain>
    </source>
</reference>
<comment type="subcellular location">
    <subcellularLocation>
        <location evidence="4">Cytoplasm</location>
    </subcellularLocation>
</comment>
<protein>
    <recommendedName>
        <fullName evidence="4">Mini-ribonuclease 3</fullName>
        <shortName evidence="4">Mini-3</shortName>
        <shortName evidence="4">Mini-RNase 3</shortName>
        <ecNumber evidence="4">3.1.26.-</ecNumber>
    </recommendedName>
    <alternativeName>
        <fullName evidence="4">Mini-RNase III</fullName>
        <shortName evidence="4">Mini-III</shortName>
    </alternativeName>
</protein>
<comment type="subunit">
    <text evidence="4">Homodimer.</text>
</comment>
<comment type="caution">
    <text evidence="6">The sequence shown here is derived from an EMBL/GenBank/DDBJ whole genome shotgun (WGS) entry which is preliminary data.</text>
</comment>
<keyword evidence="4" id="KW-0963">Cytoplasm</keyword>
<keyword evidence="4" id="KW-0694">RNA-binding</keyword>
<accession>A0A7W5GDP8</accession>
<dbReference type="SUPFAM" id="SSF69065">
    <property type="entry name" value="RNase III domain-like"/>
    <property type="match status" value="1"/>
</dbReference>
<comment type="function">
    <text evidence="4">Involved in correct processing of both the 5' and 3' ends of 23S rRNA precursor. Processes 30S rRNA precursor transcript even in absence of ribonuclease 3 (Rnc); Rnc processes 30S rRNA into smaller rRNA precursors.</text>
</comment>
<dbReference type="EC" id="3.1.26.-" evidence="4"/>
<dbReference type="InterPro" id="IPR008226">
    <property type="entry name" value="Mini3_fam"/>
</dbReference>
<dbReference type="EMBL" id="JACHXW010000033">
    <property type="protein sequence ID" value="MBB3156131.1"/>
    <property type="molecule type" value="Genomic_DNA"/>
</dbReference>
<keyword evidence="1 4" id="KW-0540">Nuclease</keyword>
<dbReference type="Gene3D" id="1.10.1520.10">
    <property type="entry name" value="Ribonuclease III domain"/>
    <property type="match status" value="1"/>
</dbReference>
<keyword evidence="4" id="KW-0699">rRNA-binding</keyword>
<dbReference type="HAMAP" id="MF_01468">
    <property type="entry name" value="RNase_Mini_III"/>
    <property type="match status" value="1"/>
</dbReference>
<evidence type="ECO:0000313" key="6">
    <source>
        <dbReference type="EMBL" id="MBB3156131.1"/>
    </source>
</evidence>
<evidence type="ECO:0000313" key="7">
    <source>
        <dbReference type="Proteomes" id="UP000518605"/>
    </source>
</evidence>
<organism evidence="6 7">
    <name type="scientific">Paenibacillus endophyticus</name>
    <dbReference type="NCBI Taxonomy" id="1294268"/>
    <lineage>
        <taxon>Bacteria</taxon>
        <taxon>Bacillati</taxon>
        <taxon>Bacillota</taxon>
        <taxon>Bacilli</taxon>
        <taxon>Bacillales</taxon>
        <taxon>Paenibacillaceae</taxon>
        <taxon>Paenibacillus</taxon>
    </lineage>
</organism>
<keyword evidence="4" id="KW-0698">rRNA processing</keyword>
<dbReference type="GO" id="GO:0004525">
    <property type="term" value="F:ribonuclease III activity"/>
    <property type="evidence" value="ECO:0007669"/>
    <property type="project" value="InterPro"/>
</dbReference>
<evidence type="ECO:0000256" key="2">
    <source>
        <dbReference type="ARBA" id="ARBA00022759"/>
    </source>
</evidence>
<dbReference type="SMART" id="SM00535">
    <property type="entry name" value="RIBOc"/>
    <property type="match status" value="1"/>
</dbReference>
<name>A0A7W5GDP8_9BACL</name>
<evidence type="ECO:0000256" key="4">
    <source>
        <dbReference type="HAMAP-Rule" id="MF_01468"/>
    </source>
</evidence>
<dbReference type="GO" id="GO:0005737">
    <property type="term" value="C:cytoplasm"/>
    <property type="evidence" value="ECO:0007669"/>
    <property type="project" value="UniProtKB-SubCell"/>
</dbReference>
<dbReference type="Proteomes" id="UP000518605">
    <property type="component" value="Unassembled WGS sequence"/>
</dbReference>
<dbReference type="InterPro" id="IPR036389">
    <property type="entry name" value="RNase_III_sf"/>
</dbReference>
<comment type="similarity">
    <text evidence="4">Belongs to the MrnC RNase family.</text>
</comment>
<dbReference type="RefSeq" id="WP_183571369.1">
    <property type="nucleotide sequence ID" value="NZ_CBCSLB010000035.1"/>
</dbReference>
<dbReference type="Pfam" id="PF00636">
    <property type="entry name" value="Ribonuclease_3"/>
    <property type="match status" value="1"/>
</dbReference>
<dbReference type="InterPro" id="IPR000999">
    <property type="entry name" value="RNase_III_dom"/>
</dbReference>
<keyword evidence="3 4" id="KW-0378">Hydrolase</keyword>
<keyword evidence="4" id="KW-0460">Magnesium</keyword>
<feature type="active site" evidence="4">
    <location>
        <position position="32"/>
    </location>
</feature>
<evidence type="ECO:0000256" key="1">
    <source>
        <dbReference type="ARBA" id="ARBA00022722"/>
    </source>
</evidence>
<dbReference type="AlphaFoldDB" id="A0A7W5GDP8"/>
<dbReference type="PIRSF" id="PIRSF005520">
    <property type="entry name" value="UCP005520"/>
    <property type="match status" value="1"/>
</dbReference>
<keyword evidence="7" id="KW-1185">Reference proteome</keyword>
<comment type="cofactor">
    <cofactor evidence="4">
        <name>Mg(2+)</name>
        <dbReference type="ChEBI" id="CHEBI:18420"/>
    </cofactor>
</comment>